<dbReference type="SUPFAM" id="SSF46955">
    <property type="entry name" value="Putative DNA-binding domain"/>
    <property type="match status" value="1"/>
</dbReference>
<dbReference type="EMBL" id="PJAF01000004">
    <property type="protein sequence ID" value="PKF69344.1"/>
    <property type="molecule type" value="Genomic_DNA"/>
</dbReference>
<evidence type="ECO:0000313" key="2">
    <source>
        <dbReference type="EMBL" id="PKF69344.1"/>
    </source>
</evidence>
<evidence type="ECO:0000259" key="1">
    <source>
        <dbReference type="Pfam" id="PF12728"/>
    </source>
</evidence>
<sequence>MHYSPHASIILTPDEAIMLARPLIAIQPQFERQGASLRKDTLRLAKDILSAAGKTENAAHPTDKDVEYEHITVAQAAEILDCSPRNITYLINHNKLTGQKRGQNWFLDREEVESFKAHRDNRSAHK</sequence>
<comment type="caution">
    <text evidence="2">The sequence shown here is derived from an EMBL/GenBank/DDBJ whole genome shotgun (WGS) entry which is preliminary data.</text>
</comment>
<feature type="domain" description="Helix-turn-helix" evidence="1">
    <location>
        <begin position="72"/>
        <end position="117"/>
    </location>
</feature>
<dbReference type="InterPro" id="IPR009061">
    <property type="entry name" value="DNA-bd_dom_put_sf"/>
</dbReference>
<dbReference type="Proteomes" id="UP000233249">
    <property type="component" value="Unassembled WGS sequence"/>
</dbReference>
<evidence type="ECO:0000313" key="3">
    <source>
        <dbReference type="Proteomes" id="UP000233249"/>
    </source>
</evidence>
<accession>A0A2N0X9H3</accession>
<dbReference type="InterPro" id="IPR041657">
    <property type="entry name" value="HTH_17"/>
</dbReference>
<dbReference type="Pfam" id="PF12728">
    <property type="entry name" value="HTH_17"/>
    <property type="match status" value="1"/>
</dbReference>
<reference evidence="2 3" key="1">
    <citation type="submission" date="2017-12" db="EMBL/GenBank/DDBJ databases">
        <title>Corynebacterium mastitidis 16-1433 Genome.</title>
        <authorList>
            <person name="Gulvik C.A."/>
        </authorList>
    </citation>
    <scope>NUCLEOTIDE SEQUENCE [LARGE SCALE GENOMIC DNA]</scope>
    <source>
        <strain evidence="2 3">16-1433</strain>
    </source>
</reference>
<dbReference type="AlphaFoldDB" id="A0A2N0X9H3"/>
<proteinExistence type="predicted"/>
<name>A0A2N0X9H3_9CORY</name>
<protein>
    <recommendedName>
        <fullName evidence="1">Helix-turn-helix domain-containing protein</fullName>
    </recommendedName>
</protein>
<dbReference type="RefSeq" id="WP_101173028.1">
    <property type="nucleotide sequence ID" value="NZ_PJAF01000004.1"/>
</dbReference>
<gene>
    <name evidence="2" type="ORF">CXB45_02385</name>
</gene>
<organism evidence="2 3">
    <name type="scientific">Corynebacterium mastitidis</name>
    <dbReference type="NCBI Taxonomy" id="161890"/>
    <lineage>
        <taxon>Bacteria</taxon>
        <taxon>Bacillati</taxon>
        <taxon>Actinomycetota</taxon>
        <taxon>Actinomycetes</taxon>
        <taxon>Mycobacteriales</taxon>
        <taxon>Corynebacteriaceae</taxon>
        <taxon>Corynebacterium</taxon>
    </lineage>
</organism>